<evidence type="ECO:0000313" key="4">
    <source>
        <dbReference type="EMBL" id="KAG2391721.1"/>
    </source>
</evidence>
<evidence type="ECO:0000259" key="3">
    <source>
        <dbReference type="PROSITE" id="PS50902"/>
    </source>
</evidence>
<dbReference type="AlphaFoldDB" id="A0A8T0K3S5"/>
<dbReference type="GO" id="GO:0003958">
    <property type="term" value="F:NADPH-hemoprotein reductase activity"/>
    <property type="evidence" value="ECO:0007669"/>
    <property type="project" value="TreeGrafter"/>
</dbReference>
<dbReference type="PROSITE" id="PS50902">
    <property type="entry name" value="FLAVODOXIN_LIKE"/>
    <property type="match status" value="1"/>
</dbReference>
<accession>A0A8T0K3S5</accession>
<dbReference type="Proteomes" id="UP000743370">
    <property type="component" value="Unassembled WGS sequence"/>
</dbReference>
<feature type="transmembrane region" description="Helical" evidence="2">
    <location>
        <begin position="20"/>
        <end position="39"/>
    </location>
</feature>
<dbReference type="Pfam" id="PF00258">
    <property type="entry name" value="Flavodoxin_1"/>
    <property type="match status" value="1"/>
</dbReference>
<dbReference type="InterPro" id="IPR008254">
    <property type="entry name" value="Flavodoxin/NO_synth"/>
</dbReference>
<name>A0A8T0K3S5_PHAAN</name>
<dbReference type="GO" id="GO:0050660">
    <property type="term" value="F:flavin adenine dinucleotide binding"/>
    <property type="evidence" value="ECO:0007669"/>
    <property type="project" value="TreeGrafter"/>
</dbReference>
<feature type="domain" description="Flavodoxin-like" evidence="3">
    <location>
        <begin position="76"/>
        <end position="227"/>
    </location>
</feature>
<gene>
    <name evidence="4" type="ORF">HKW66_Vig0125180</name>
</gene>
<protein>
    <submittedName>
        <fullName evidence="4">NADPH--cytochrome P450 reductase</fullName>
    </submittedName>
</protein>
<evidence type="ECO:0000313" key="5">
    <source>
        <dbReference type="Proteomes" id="UP000743370"/>
    </source>
</evidence>
<dbReference type="Gene3D" id="3.40.50.360">
    <property type="match status" value="1"/>
</dbReference>
<evidence type="ECO:0000256" key="2">
    <source>
        <dbReference type="SAM" id="Phobius"/>
    </source>
</evidence>
<organism evidence="4 5">
    <name type="scientific">Phaseolus angularis</name>
    <name type="common">Azuki bean</name>
    <name type="synonym">Vigna angularis</name>
    <dbReference type="NCBI Taxonomy" id="3914"/>
    <lineage>
        <taxon>Eukaryota</taxon>
        <taxon>Viridiplantae</taxon>
        <taxon>Streptophyta</taxon>
        <taxon>Embryophyta</taxon>
        <taxon>Tracheophyta</taxon>
        <taxon>Spermatophyta</taxon>
        <taxon>Magnoliopsida</taxon>
        <taxon>eudicotyledons</taxon>
        <taxon>Gunneridae</taxon>
        <taxon>Pentapetalae</taxon>
        <taxon>rosids</taxon>
        <taxon>fabids</taxon>
        <taxon>Fabales</taxon>
        <taxon>Fabaceae</taxon>
        <taxon>Papilionoideae</taxon>
        <taxon>50 kb inversion clade</taxon>
        <taxon>NPAAA clade</taxon>
        <taxon>indigoferoid/millettioid clade</taxon>
        <taxon>Phaseoleae</taxon>
        <taxon>Vigna</taxon>
    </lineage>
</organism>
<dbReference type="InterPro" id="IPR001094">
    <property type="entry name" value="Flavdoxin-like"/>
</dbReference>
<keyword evidence="1" id="KW-0285">Flavoprotein</keyword>
<dbReference type="GO" id="GO:0010181">
    <property type="term" value="F:FMN binding"/>
    <property type="evidence" value="ECO:0007669"/>
    <property type="project" value="InterPro"/>
</dbReference>
<dbReference type="PRINTS" id="PR00369">
    <property type="entry name" value="FLAVODOXIN"/>
</dbReference>
<dbReference type="GO" id="GO:0005829">
    <property type="term" value="C:cytosol"/>
    <property type="evidence" value="ECO:0007669"/>
    <property type="project" value="TreeGrafter"/>
</dbReference>
<dbReference type="InterPro" id="IPR029039">
    <property type="entry name" value="Flavoprotein-like_sf"/>
</dbReference>
<sequence length="235" mass="26343">MASNYELVRTVLGVSVSDSVLLIATTSAALLIGLLVFVWKKSSDRSKEQKSLAVPKLPLREEEEDEVDAALGKTRVVVFFGTQTGTAEGFAKALAEEIKARYEKAVVEVVDLDDYAMDDDQYEEKLKKESLAFFMLATYGDGEPTDNAARFYKWFTEGKDERGTWLQQLTYGVFGLGNRQYEHFNKIGEIVDQEFSEQGAKRLVPLGLGDDDQSIEDDFVAWPWLGPAHHGLVTW</sequence>
<keyword evidence="2" id="KW-1133">Transmembrane helix</keyword>
<comment type="caution">
    <text evidence="4">The sequence shown here is derived from an EMBL/GenBank/DDBJ whole genome shotgun (WGS) entry which is preliminary data.</text>
</comment>
<reference evidence="4 5" key="1">
    <citation type="submission" date="2020-05" db="EMBL/GenBank/DDBJ databases">
        <title>Vigna angularis (adzuki bean) Var. LongXiaoDou No. 4 denovo assembly.</title>
        <authorList>
            <person name="Xiang H."/>
        </authorList>
    </citation>
    <scope>NUCLEOTIDE SEQUENCE [LARGE SCALE GENOMIC DNA]</scope>
    <source>
        <tissue evidence="4">Leaf</tissue>
    </source>
</reference>
<dbReference type="PANTHER" id="PTHR19384">
    <property type="entry name" value="NITRIC OXIDE SYNTHASE-RELATED"/>
    <property type="match status" value="1"/>
</dbReference>
<dbReference type="SUPFAM" id="SSF52218">
    <property type="entry name" value="Flavoproteins"/>
    <property type="match status" value="1"/>
</dbReference>
<keyword evidence="2" id="KW-0812">Transmembrane</keyword>
<proteinExistence type="predicted"/>
<keyword evidence="2" id="KW-0472">Membrane</keyword>
<dbReference type="PANTHER" id="PTHR19384:SF111">
    <property type="entry name" value="NADPH--CYTOCHROME P450 REDUCTASE 1"/>
    <property type="match status" value="1"/>
</dbReference>
<dbReference type="EMBL" id="JABFOF010000007">
    <property type="protein sequence ID" value="KAG2391721.1"/>
    <property type="molecule type" value="Genomic_DNA"/>
</dbReference>
<evidence type="ECO:0000256" key="1">
    <source>
        <dbReference type="ARBA" id="ARBA00022630"/>
    </source>
</evidence>